<feature type="region of interest" description="Disordered" evidence="1">
    <location>
        <begin position="63"/>
        <end position="116"/>
    </location>
</feature>
<dbReference type="OrthoDB" id="999012at2759"/>
<comment type="caution">
    <text evidence="2">The sequence shown here is derived from an EMBL/GenBank/DDBJ whole genome shotgun (WGS) entry which is preliminary data.</text>
</comment>
<proteinExistence type="predicted"/>
<name>A0A7J8VYI6_9ROSI</name>
<evidence type="ECO:0000256" key="1">
    <source>
        <dbReference type="SAM" id="MobiDB-lite"/>
    </source>
</evidence>
<reference evidence="2 3" key="1">
    <citation type="journal article" date="2019" name="Genome Biol. Evol.">
        <title>Insights into the evolution of the New World diploid cottons (Gossypium, subgenus Houzingenia) based on genome sequencing.</title>
        <authorList>
            <person name="Grover C.E."/>
            <person name="Arick M.A. 2nd"/>
            <person name="Thrash A."/>
            <person name="Conover J.L."/>
            <person name="Sanders W.S."/>
            <person name="Peterson D.G."/>
            <person name="Frelichowski J.E."/>
            <person name="Scheffler J.A."/>
            <person name="Scheffler B.E."/>
            <person name="Wendel J.F."/>
        </authorList>
    </citation>
    <scope>NUCLEOTIDE SEQUENCE [LARGE SCALE GENOMIC DNA]</scope>
    <source>
        <strain evidence="2">57</strain>
        <tissue evidence="2">Leaf</tissue>
    </source>
</reference>
<accession>A0A7J8VYI6</accession>
<dbReference type="EMBL" id="JABFAB010000013">
    <property type="protein sequence ID" value="MBA0667881.1"/>
    <property type="molecule type" value="Genomic_DNA"/>
</dbReference>
<protein>
    <submittedName>
        <fullName evidence="2">Uncharacterized protein</fullName>
    </submittedName>
</protein>
<dbReference type="AlphaFoldDB" id="A0A7J8VYI6"/>
<feature type="non-terminal residue" evidence="2">
    <location>
        <position position="1"/>
    </location>
</feature>
<evidence type="ECO:0000313" key="2">
    <source>
        <dbReference type="EMBL" id="MBA0667881.1"/>
    </source>
</evidence>
<keyword evidence="3" id="KW-1185">Reference proteome</keyword>
<organism evidence="2 3">
    <name type="scientific">Gossypium klotzschianum</name>
    <dbReference type="NCBI Taxonomy" id="34286"/>
    <lineage>
        <taxon>Eukaryota</taxon>
        <taxon>Viridiplantae</taxon>
        <taxon>Streptophyta</taxon>
        <taxon>Embryophyta</taxon>
        <taxon>Tracheophyta</taxon>
        <taxon>Spermatophyta</taxon>
        <taxon>Magnoliopsida</taxon>
        <taxon>eudicotyledons</taxon>
        <taxon>Gunneridae</taxon>
        <taxon>Pentapetalae</taxon>
        <taxon>rosids</taxon>
        <taxon>malvids</taxon>
        <taxon>Malvales</taxon>
        <taxon>Malvaceae</taxon>
        <taxon>Malvoideae</taxon>
        <taxon>Gossypium</taxon>
    </lineage>
</organism>
<dbReference type="Proteomes" id="UP000593573">
    <property type="component" value="Unassembled WGS sequence"/>
</dbReference>
<gene>
    <name evidence="2" type="ORF">Goklo_000892</name>
</gene>
<evidence type="ECO:0000313" key="3">
    <source>
        <dbReference type="Proteomes" id="UP000593573"/>
    </source>
</evidence>
<feature type="compositionally biased region" description="Basic and acidic residues" evidence="1">
    <location>
        <begin position="67"/>
        <end position="81"/>
    </location>
</feature>
<sequence length="116" mass="13764">MVKTNDQLRERNKVESYKRTVDASDDWWESKLKLQQVIKHGHLLLVHSVVIFFEDVDNEIPEENEEENMRNDVHILNDVHIDGNSQKRKTSEISTSHFKTERKNPQSKLKRLQNCP</sequence>